<comment type="caution">
    <text evidence="2">The sequence shown here is derived from an EMBL/GenBank/DDBJ whole genome shotgun (WGS) entry which is preliminary data.</text>
</comment>
<dbReference type="AlphaFoldDB" id="A0AA38UG28"/>
<evidence type="ECO:0008006" key="4">
    <source>
        <dbReference type="Google" id="ProtNLM"/>
    </source>
</evidence>
<proteinExistence type="predicted"/>
<reference evidence="2" key="1">
    <citation type="submission" date="2022-08" db="EMBL/GenBank/DDBJ databases">
        <authorList>
            <consortium name="DOE Joint Genome Institute"/>
            <person name="Min B."/>
            <person name="Riley R."/>
            <person name="Sierra-Patev S."/>
            <person name="Naranjo-Ortiz M."/>
            <person name="Looney B."/>
            <person name="Konkel Z."/>
            <person name="Slot J.C."/>
            <person name="Sakamoto Y."/>
            <person name="Steenwyk J.L."/>
            <person name="Rokas A."/>
            <person name="Carro J."/>
            <person name="Camarero S."/>
            <person name="Ferreira P."/>
            <person name="Molpeceres G."/>
            <person name="Ruiz-Duenas F.J."/>
            <person name="Serrano A."/>
            <person name="Henrissat B."/>
            <person name="Drula E."/>
            <person name="Hughes K.W."/>
            <person name="Mata J.L."/>
            <person name="Ishikawa N.K."/>
            <person name="Vargas-Isla R."/>
            <person name="Ushijima S."/>
            <person name="Smith C.A."/>
            <person name="Ahrendt S."/>
            <person name="Andreopoulos W."/>
            <person name="He G."/>
            <person name="Labutti K."/>
            <person name="Lipzen A."/>
            <person name="Ng V."/>
            <person name="Sandor L."/>
            <person name="Barry K."/>
            <person name="Martinez A.T."/>
            <person name="Xiao Y."/>
            <person name="Gibbons J.G."/>
            <person name="Terashima K."/>
            <person name="Hibbett D.S."/>
            <person name="Grigoriev I.V."/>
        </authorList>
    </citation>
    <scope>NUCLEOTIDE SEQUENCE</scope>
    <source>
        <strain evidence="2">TFB9207</strain>
    </source>
</reference>
<dbReference type="EMBL" id="MU806289">
    <property type="protein sequence ID" value="KAJ3836852.1"/>
    <property type="molecule type" value="Genomic_DNA"/>
</dbReference>
<keyword evidence="1" id="KW-0732">Signal</keyword>
<protein>
    <recommendedName>
        <fullName evidence="4">Secreted protein</fullName>
    </recommendedName>
</protein>
<gene>
    <name evidence="2" type="ORF">F5878DRAFT_243618</name>
</gene>
<evidence type="ECO:0000256" key="1">
    <source>
        <dbReference type="SAM" id="SignalP"/>
    </source>
</evidence>
<evidence type="ECO:0000313" key="3">
    <source>
        <dbReference type="Proteomes" id="UP001163846"/>
    </source>
</evidence>
<name>A0AA38UG28_9AGAR</name>
<evidence type="ECO:0000313" key="2">
    <source>
        <dbReference type="EMBL" id="KAJ3836852.1"/>
    </source>
</evidence>
<feature type="chain" id="PRO_5041308317" description="Secreted protein" evidence="1">
    <location>
        <begin position="18"/>
        <end position="70"/>
    </location>
</feature>
<organism evidence="2 3">
    <name type="scientific">Lentinula raphanica</name>
    <dbReference type="NCBI Taxonomy" id="153919"/>
    <lineage>
        <taxon>Eukaryota</taxon>
        <taxon>Fungi</taxon>
        <taxon>Dikarya</taxon>
        <taxon>Basidiomycota</taxon>
        <taxon>Agaricomycotina</taxon>
        <taxon>Agaricomycetes</taxon>
        <taxon>Agaricomycetidae</taxon>
        <taxon>Agaricales</taxon>
        <taxon>Marasmiineae</taxon>
        <taxon>Omphalotaceae</taxon>
        <taxon>Lentinula</taxon>
    </lineage>
</organism>
<feature type="signal peptide" evidence="1">
    <location>
        <begin position="1"/>
        <end position="17"/>
    </location>
</feature>
<dbReference type="Proteomes" id="UP001163846">
    <property type="component" value="Unassembled WGS sequence"/>
</dbReference>
<accession>A0AA38UG28</accession>
<sequence length="70" mass="8298">MFILRFMLTWFQTCTHSEVLGRLEAQCFWEKSVNQHGKETQSQASKFIQMVSLIEIRVHQDHILVMTTID</sequence>
<keyword evidence="3" id="KW-1185">Reference proteome</keyword>